<dbReference type="Pfam" id="PF00106">
    <property type="entry name" value="adh_short"/>
    <property type="match status" value="1"/>
</dbReference>
<accession>A0A8H4KNS9</accession>
<proteinExistence type="inferred from homology"/>
<sequence>MALPLAGKRAIVTGAAGAIGSAISKALAARGADLILGYASESSAAETISLASELSSKHSIKAVTLQADLGSVSGPALLISQAAEIFKPLRIDILVNSAGVALNDKLPDIKPEHFTTSFNVNVMGPLLLVQAVQPYLPTDRSGRIINLSSVSASMGFVGQSVYGGTKAALEAMTRTWARELSENATVNAINPGPVRSVMYSRNSDEFKRLIKPFIQNAPLMAVRPGIDDPEIVEEAKTTGGRAGEADEVAGIVAMLASPESAWCTGQVICANGGMIFDSSDPFEDVLNLEERFYSEGYQQGIKDGVQAGRIEGRSFGMQKGFEKFLESGRLVSKAIIWANRIPPPPKDDASSRETCTLPPLPKNARLEKNINTLYALVEPDTLSTENSDEAVQDFDDRVKRAQGKAKIVEKMASSGVRETSGASSTP</sequence>
<evidence type="ECO:0000256" key="3">
    <source>
        <dbReference type="ARBA" id="ARBA00023002"/>
    </source>
</evidence>
<evidence type="ECO:0000313" key="7">
    <source>
        <dbReference type="Proteomes" id="UP000605986"/>
    </source>
</evidence>
<dbReference type="SUPFAM" id="SSF51735">
    <property type="entry name" value="NAD(P)-binding Rossmann-fold domains"/>
    <property type="match status" value="1"/>
</dbReference>
<dbReference type="SMART" id="SM00822">
    <property type="entry name" value="PKS_KR"/>
    <property type="match status" value="1"/>
</dbReference>
<dbReference type="PROSITE" id="PS00061">
    <property type="entry name" value="ADH_SHORT"/>
    <property type="match status" value="1"/>
</dbReference>
<dbReference type="InterPro" id="IPR057326">
    <property type="entry name" value="KR_dom"/>
</dbReference>
<dbReference type="Proteomes" id="UP000605986">
    <property type="component" value="Unassembled WGS sequence"/>
</dbReference>
<feature type="domain" description="Ketoreductase" evidence="5">
    <location>
        <begin position="8"/>
        <end position="197"/>
    </location>
</feature>
<dbReference type="EMBL" id="JAADJG010000176">
    <property type="protein sequence ID" value="KAF4452754.1"/>
    <property type="molecule type" value="Genomic_DNA"/>
</dbReference>
<evidence type="ECO:0000259" key="5">
    <source>
        <dbReference type="SMART" id="SM00822"/>
    </source>
</evidence>
<keyword evidence="3" id="KW-0560">Oxidoreductase</keyword>
<dbReference type="GO" id="GO:0006633">
    <property type="term" value="P:fatty acid biosynthetic process"/>
    <property type="evidence" value="ECO:0007669"/>
    <property type="project" value="TreeGrafter"/>
</dbReference>
<dbReference type="InterPro" id="IPR020904">
    <property type="entry name" value="Sc_DH/Rdtase_CS"/>
</dbReference>
<gene>
    <name evidence="6" type="ORF">F53441_4466</name>
</gene>
<dbReference type="FunFam" id="3.40.50.720:FF:000374">
    <property type="entry name" value="3-oxoacyl-(Acyl-carrier-protein) reductase"/>
    <property type="match status" value="1"/>
</dbReference>
<keyword evidence="7" id="KW-1185">Reference proteome</keyword>
<dbReference type="PANTHER" id="PTHR42760">
    <property type="entry name" value="SHORT-CHAIN DEHYDROGENASES/REDUCTASES FAMILY MEMBER"/>
    <property type="match status" value="1"/>
</dbReference>
<dbReference type="InterPro" id="IPR019191">
    <property type="entry name" value="Essential_protein_Yae1_N"/>
</dbReference>
<dbReference type="GO" id="GO:0016616">
    <property type="term" value="F:oxidoreductase activity, acting on the CH-OH group of donors, NAD or NADP as acceptor"/>
    <property type="evidence" value="ECO:0007669"/>
    <property type="project" value="TreeGrafter"/>
</dbReference>
<dbReference type="AlphaFoldDB" id="A0A8H4KNS9"/>
<organism evidence="6 7">
    <name type="scientific">Fusarium austroafricanum</name>
    <dbReference type="NCBI Taxonomy" id="2364996"/>
    <lineage>
        <taxon>Eukaryota</taxon>
        <taxon>Fungi</taxon>
        <taxon>Dikarya</taxon>
        <taxon>Ascomycota</taxon>
        <taxon>Pezizomycotina</taxon>
        <taxon>Sordariomycetes</taxon>
        <taxon>Hypocreomycetidae</taxon>
        <taxon>Hypocreales</taxon>
        <taxon>Nectriaceae</taxon>
        <taxon>Fusarium</taxon>
        <taxon>Fusarium concolor species complex</taxon>
    </lineage>
</organism>
<evidence type="ECO:0000256" key="1">
    <source>
        <dbReference type="ARBA" id="ARBA00006484"/>
    </source>
</evidence>
<evidence type="ECO:0000313" key="6">
    <source>
        <dbReference type="EMBL" id="KAF4452754.1"/>
    </source>
</evidence>
<evidence type="ECO:0000256" key="2">
    <source>
        <dbReference type="ARBA" id="ARBA00022857"/>
    </source>
</evidence>
<dbReference type="CDD" id="cd05233">
    <property type="entry name" value="SDR_c"/>
    <property type="match status" value="1"/>
</dbReference>
<dbReference type="GO" id="GO:0048038">
    <property type="term" value="F:quinone binding"/>
    <property type="evidence" value="ECO:0007669"/>
    <property type="project" value="TreeGrafter"/>
</dbReference>
<dbReference type="InterPro" id="IPR036291">
    <property type="entry name" value="NAD(P)-bd_dom_sf"/>
</dbReference>
<dbReference type="Pfam" id="PF09811">
    <property type="entry name" value="Yae1_N"/>
    <property type="match status" value="1"/>
</dbReference>
<reference evidence="6" key="1">
    <citation type="submission" date="2020-01" db="EMBL/GenBank/DDBJ databases">
        <title>Identification and distribution of gene clusters putatively required for synthesis of sphingolipid metabolism inhibitors in phylogenetically diverse species of the filamentous fungus Fusarium.</title>
        <authorList>
            <person name="Kim H.-S."/>
            <person name="Busman M."/>
            <person name="Brown D.W."/>
            <person name="Divon H."/>
            <person name="Uhlig S."/>
            <person name="Proctor R.H."/>
        </authorList>
    </citation>
    <scope>NUCLEOTIDE SEQUENCE</scope>
    <source>
        <strain evidence="6">NRRL 53441</strain>
    </source>
</reference>
<comment type="similarity">
    <text evidence="1 4">Belongs to the short-chain dehydrogenases/reductases (SDR) family.</text>
</comment>
<keyword evidence="2" id="KW-0521">NADP</keyword>
<dbReference type="PANTHER" id="PTHR42760:SF111">
    <property type="entry name" value="3-OXOACYL-(ACYL-CARRIER-PROTEIN) REDUCTASE (AFU_ORTHOLOGUE AFUA_1G10100)"/>
    <property type="match status" value="1"/>
</dbReference>
<protein>
    <recommendedName>
        <fullName evidence="5">Ketoreductase domain-containing protein</fullName>
    </recommendedName>
</protein>
<dbReference type="PRINTS" id="PR00081">
    <property type="entry name" value="GDHRDH"/>
</dbReference>
<dbReference type="OrthoDB" id="48036at2759"/>
<name>A0A8H4KNS9_9HYPO</name>
<evidence type="ECO:0000256" key="4">
    <source>
        <dbReference type="RuleBase" id="RU000363"/>
    </source>
</evidence>
<dbReference type="Pfam" id="PF13561">
    <property type="entry name" value="adh_short_C2"/>
    <property type="match status" value="1"/>
</dbReference>
<dbReference type="Gene3D" id="3.40.50.720">
    <property type="entry name" value="NAD(P)-binding Rossmann-like Domain"/>
    <property type="match status" value="1"/>
</dbReference>
<comment type="caution">
    <text evidence="6">The sequence shown here is derived from an EMBL/GenBank/DDBJ whole genome shotgun (WGS) entry which is preliminary data.</text>
</comment>
<dbReference type="InterPro" id="IPR002347">
    <property type="entry name" value="SDR_fam"/>
</dbReference>
<dbReference type="PRINTS" id="PR00080">
    <property type="entry name" value="SDRFAMILY"/>
</dbReference>